<dbReference type="Pfam" id="PF00215">
    <property type="entry name" value="OMPdecase"/>
    <property type="match status" value="1"/>
</dbReference>
<dbReference type="STRING" id="418985.A0A1V9Y102"/>
<feature type="binding site" evidence="15">
    <location>
        <position position="449"/>
    </location>
    <ligand>
        <name>substrate</name>
    </ligand>
</feature>
<evidence type="ECO:0000256" key="11">
    <source>
        <dbReference type="ARBA" id="ARBA00022975"/>
    </source>
</evidence>
<comment type="pathway">
    <text evidence="1">Pyrimidine metabolism; UMP biosynthesis via de novo pathway; UMP from orotate: step 2/2.</text>
</comment>
<dbReference type="CDD" id="cd04725">
    <property type="entry name" value="OMP_decarboxylase_like"/>
    <property type="match status" value="1"/>
</dbReference>
<evidence type="ECO:0000256" key="5">
    <source>
        <dbReference type="ARBA" id="ARBA00011971"/>
    </source>
</evidence>
<dbReference type="NCBIfam" id="TIGR00336">
    <property type="entry name" value="pyrE"/>
    <property type="match status" value="1"/>
</dbReference>
<keyword evidence="8" id="KW-0328">Glycosyltransferase</keyword>
<reference evidence="17 18" key="1">
    <citation type="journal article" date="2017" name="Gigascience">
        <title>Draft genome of the honey bee ectoparasitic mite, Tropilaelaps mercedesae, is shaped by the parasitic life history.</title>
        <authorList>
            <person name="Dong X."/>
            <person name="Armstrong S.D."/>
            <person name="Xia D."/>
            <person name="Makepeace B.L."/>
            <person name="Darby A.C."/>
            <person name="Kadowaki T."/>
        </authorList>
    </citation>
    <scope>NUCLEOTIDE SEQUENCE [LARGE SCALE GENOMIC DNA]</scope>
    <source>
        <strain evidence="17">Wuxi-XJTLU</strain>
    </source>
</reference>
<dbReference type="InterPro" id="IPR023031">
    <property type="entry name" value="OPRT"/>
</dbReference>
<comment type="similarity">
    <text evidence="3">In the N-terminal section; belongs to the purine/pyrimidine phosphoribosyltransferase family.</text>
</comment>
<evidence type="ECO:0000256" key="13">
    <source>
        <dbReference type="ARBA" id="ARBA00023268"/>
    </source>
</evidence>
<keyword evidence="10" id="KW-0210">Decarboxylase</keyword>
<evidence type="ECO:0000256" key="7">
    <source>
        <dbReference type="ARBA" id="ARBA00015047"/>
    </source>
</evidence>
<dbReference type="FunCoup" id="A0A1V9Y102">
    <property type="interactions" value="1900"/>
</dbReference>
<dbReference type="SMART" id="SM00934">
    <property type="entry name" value="OMPdecase"/>
    <property type="match status" value="1"/>
</dbReference>
<feature type="domain" description="Orotidine 5'-phosphate decarboxylase" evidence="16">
    <location>
        <begin position="250"/>
        <end position="465"/>
    </location>
</feature>
<accession>A0A1V9Y102</accession>
<feature type="active site" description="For OMPdecase activity" evidence="14">
    <location>
        <position position="312"/>
    </location>
</feature>
<dbReference type="Gene3D" id="3.20.20.70">
    <property type="entry name" value="Aldolase class I"/>
    <property type="match status" value="1"/>
</dbReference>
<keyword evidence="11" id="KW-0665">Pyrimidine biosynthesis</keyword>
<keyword evidence="18" id="KW-1185">Reference proteome</keyword>
<dbReference type="GO" id="GO:0004590">
    <property type="term" value="F:orotidine-5'-phosphate decarboxylase activity"/>
    <property type="evidence" value="ECO:0007669"/>
    <property type="project" value="UniProtKB-EC"/>
</dbReference>
<dbReference type="InterPro" id="IPR018089">
    <property type="entry name" value="OMPdecase_AS"/>
</dbReference>
<dbReference type="GO" id="GO:0006207">
    <property type="term" value="P:'de novo' pyrimidine nucleobase biosynthetic process"/>
    <property type="evidence" value="ECO:0007669"/>
    <property type="project" value="InterPro"/>
</dbReference>
<feature type="binding site" evidence="15">
    <location>
        <position position="278"/>
    </location>
    <ligand>
        <name>substrate</name>
    </ligand>
</feature>
<name>A0A1V9Y102_9ACAR</name>
<evidence type="ECO:0000256" key="8">
    <source>
        <dbReference type="ARBA" id="ARBA00022676"/>
    </source>
</evidence>
<evidence type="ECO:0000256" key="9">
    <source>
        <dbReference type="ARBA" id="ARBA00022679"/>
    </source>
</evidence>
<evidence type="ECO:0000256" key="10">
    <source>
        <dbReference type="ARBA" id="ARBA00022793"/>
    </source>
</evidence>
<dbReference type="FunFam" id="3.40.50.2020:FF:000025">
    <property type="entry name" value="Uridine monophosphate synthetase"/>
    <property type="match status" value="1"/>
</dbReference>
<dbReference type="InterPro" id="IPR001754">
    <property type="entry name" value="OMPdeCOase_dom"/>
</dbReference>
<evidence type="ECO:0000259" key="16">
    <source>
        <dbReference type="SMART" id="SM00934"/>
    </source>
</evidence>
<feature type="binding site" evidence="15">
    <location>
        <position position="450"/>
    </location>
    <ligand>
        <name>substrate</name>
    </ligand>
</feature>
<keyword evidence="13" id="KW-0511">Multifunctional enzyme</keyword>
<dbReference type="NCBIfam" id="TIGR01740">
    <property type="entry name" value="pyrF"/>
    <property type="match status" value="1"/>
</dbReference>
<dbReference type="AlphaFoldDB" id="A0A1V9Y102"/>
<dbReference type="PROSITE" id="PS00156">
    <property type="entry name" value="OMPDECASE"/>
    <property type="match status" value="1"/>
</dbReference>
<evidence type="ECO:0000256" key="2">
    <source>
        <dbReference type="ARBA" id="ARBA00004889"/>
    </source>
</evidence>
<protein>
    <recommendedName>
        <fullName evidence="7">Uridine 5'-monophosphate synthase</fullName>
        <ecNumber evidence="5">2.4.2.10</ecNumber>
        <ecNumber evidence="6">4.1.1.23</ecNumber>
    </recommendedName>
</protein>
<dbReference type="PANTHER" id="PTHR19278">
    <property type="entry name" value="OROTATE PHOSPHORIBOSYLTRANSFERASE"/>
    <property type="match status" value="1"/>
</dbReference>
<dbReference type="UniPathway" id="UPA00070">
    <property type="reaction ID" value="UER00119"/>
</dbReference>
<dbReference type="Gene3D" id="3.40.50.2020">
    <property type="match status" value="1"/>
</dbReference>
<dbReference type="InterPro" id="IPR011060">
    <property type="entry name" value="RibuloseP-bd_barrel"/>
</dbReference>
<dbReference type="GO" id="GO:0044205">
    <property type="term" value="P:'de novo' UMP biosynthetic process"/>
    <property type="evidence" value="ECO:0007669"/>
    <property type="project" value="UniProtKB-UniPathway"/>
</dbReference>
<dbReference type="InterPro" id="IPR029057">
    <property type="entry name" value="PRTase-like"/>
</dbReference>
<dbReference type="OrthoDB" id="10263753at2759"/>
<feature type="binding site" evidence="15">
    <location>
        <position position="371"/>
    </location>
    <ligand>
        <name>substrate</name>
    </ligand>
</feature>
<evidence type="ECO:0000256" key="15">
    <source>
        <dbReference type="PIRSR" id="PIRSR614732-2"/>
    </source>
</evidence>
<comment type="similarity">
    <text evidence="4">In the C-terminal section; belongs to the OMP decarboxylase family.</text>
</comment>
<dbReference type="InterPro" id="IPR004467">
    <property type="entry name" value="Or_phspho_trans_dom"/>
</dbReference>
<evidence type="ECO:0000256" key="1">
    <source>
        <dbReference type="ARBA" id="ARBA00004861"/>
    </source>
</evidence>
<dbReference type="CDD" id="cd06223">
    <property type="entry name" value="PRTases_typeI"/>
    <property type="match status" value="1"/>
</dbReference>
<dbReference type="SUPFAM" id="SSF53271">
    <property type="entry name" value="PRTase-like"/>
    <property type="match status" value="1"/>
</dbReference>
<feature type="binding site" evidence="15">
    <location>
        <position position="256"/>
    </location>
    <ligand>
        <name>substrate</name>
    </ligand>
</feature>
<organism evidence="17 18">
    <name type="scientific">Tropilaelaps mercedesae</name>
    <dbReference type="NCBI Taxonomy" id="418985"/>
    <lineage>
        <taxon>Eukaryota</taxon>
        <taxon>Metazoa</taxon>
        <taxon>Ecdysozoa</taxon>
        <taxon>Arthropoda</taxon>
        <taxon>Chelicerata</taxon>
        <taxon>Arachnida</taxon>
        <taxon>Acari</taxon>
        <taxon>Parasitiformes</taxon>
        <taxon>Mesostigmata</taxon>
        <taxon>Gamasina</taxon>
        <taxon>Dermanyssoidea</taxon>
        <taxon>Laelapidae</taxon>
        <taxon>Tropilaelaps</taxon>
    </lineage>
</organism>
<comment type="pathway">
    <text evidence="2">Pyrimidine metabolism; UMP biosynthesis via de novo pathway; UMP from orotate: step 1/2.</text>
</comment>
<dbReference type="InterPro" id="IPR014732">
    <property type="entry name" value="OMPdecase"/>
</dbReference>
<dbReference type="HAMAP" id="MF_01208">
    <property type="entry name" value="PyrE"/>
    <property type="match status" value="1"/>
</dbReference>
<feature type="active site" description="For OMPdecase activity" evidence="14">
    <location>
        <position position="315"/>
    </location>
</feature>
<dbReference type="InParanoid" id="A0A1V9Y102"/>
<keyword evidence="12" id="KW-0456">Lyase</keyword>
<sequence length="480" mass="52210">MDPTGKTVNPLAGLICELFQAEAIKFGRFTLKSGVQSPIYVDLRVLVSYPDLLGSVADLIAREIERASIAYDALCGVPYTALPIATCISTKFSKPMILRRKEAKTYGTKNLIEGKYSRGDKVVIIEDTVTSGSSILETVEMLEEVGLEVTDAFTVIDREQGGMEYLQERGIKLHAVSTLASIIAQLEAEKSIGADVAKEAREFIQNVRPQLNPNAKKIVQPRISFAERAISTNQPVAKRLFEIIAKKKTNLCIAADLTVISELLELADKVGPYICVLKTHIDILEDFHYEKVIPQLRQLAEKHNFLLLEDRKFADIGATVQAQYAKGIYRIAEWADLVTVHGLPGPGVLDGIATALSPGTERGCLLVAEMSSKGALTNGAYKKSCALMIEARNDFAIGVVSQSRLLESNKMVQMTPGVKLTCEEDSLGQQYVTPQVAVSERGADVIIVGRGVTGASDPAAAAAEYAEQGWMAYEALLNKM</sequence>
<dbReference type="InterPro" id="IPR000836">
    <property type="entry name" value="PRTase_dom"/>
</dbReference>
<evidence type="ECO:0000313" key="17">
    <source>
        <dbReference type="EMBL" id="OQR79416.1"/>
    </source>
</evidence>
<dbReference type="InterPro" id="IPR013785">
    <property type="entry name" value="Aldolase_TIM"/>
</dbReference>
<dbReference type="EC" id="2.4.2.10" evidence="5"/>
<keyword evidence="9" id="KW-0808">Transferase</keyword>
<dbReference type="EC" id="4.1.1.23" evidence="6"/>
<dbReference type="SUPFAM" id="SSF51366">
    <property type="entry name" value="Ribulose-phoshate binding barrel"/>
    <property type="match status" value="1"/>
</dbReference>
<gene>
    <name evidence="17" type="ORF">BIW11_05750</name>
</gene>
<feature type="binding site" evidence="15">
    <location>
        <position position="429"/>
    </location>
    <ligand>
        <name>substrate</name>
    </ligand>
</feature>
<dbReference type="EMBL" id="MNPL01001131">
    <property type="protein sequence ID" value="OQR79416.1"/>
    <property type="molecule type" value="Genomic_DNA"/>
</dbReference>
<proteinExistence type="inferred from homology"/>
<evidence type="ECO:0000256" key="3">
    <source>
        <dbReference type="ARBA" id="ARBA00006221"/>
    </source>
</evidence>
<evidence type="ECO:0000256" key="4">
    <source>
        <dbReference type="ARBA" id="ARBA00009769"/>
    </source>
</evidence>
<evidence type="ECO:0000256" key="14">
    <source>
        <dbReference type="PIRSR" id="PIRSR614732-1"/>
    </source>
</evidence>
<comment type="caution">
    <text evidence="17">The sequence shown here is derived from an EMBL/GenBank/DDBJ whole genome shotgun (WGS) entry which is preliminary data.</text>
</comment>
<dbReference type="FunFam" id="3.20.20.70:FF:000114">
    <property type="entry name" value="Decarboxylase,orotidine phosphate"/>
    <property type="match status" value="1"/>
</dbReference>
<dbReference type="GO" id="GO:0004588">
    <property type="term" value="F:orotate phosphoribosyltransferase activity"/>
    <property type="evidence" value="ECO:0007669"/>
    <property type="project" value="UniProtKB-EC"/>
</dbReference>
<dbReference type="Proteomes" id="UP000192247">
    <property type="component" value="Unassembled WGS sequence"/>
</dbReference>
<feature type="active site" description="For OMPdecase activity" evidence="14">
    <location>
        <position position="310"/>
    </location>
</feature>
<dbReference type="PANTHER" id="PTHR19278:SF9">
    <property type="entry name" value="URIDINE 5'-MONOPHOSPHATE SYNTHASE"/>
    <property type="match status" value="1"/>
</dbReference>
<evidence type="ECO:0000256" key="6">
    <source>
        <dbReference type="ARBA" id="ARBA00012321"/>
    </source>
</evidence>
<evidence type="ECO:0000313" key="18">
    <source>
        <dbReference type="Proteomes" id="UP000192247"/>
    </source>
</evidence>
<evidence type="ECO:0000256" key="12">
    <source>
        <dbReference type="ARBA" id="ARBA00023239"/>
    </source>
</evidence>
<dbReference type="Pfam" id="PF00156">
    <property type="entry name" value="Pribosyltran"/>
    <property type="match status" value="1"/>
</dbReference>